<evidence type="ECO:0000313" key="4">
    <source>
        <dbReference type="Proteomes" id="UP000266918"/>
    </source>
</evidence>
<name>A0AAJ5NPS0_STRSA</name>
<dbReference type="RefSeq" id="WP_126435847.1">
    <property type="nucleotide sequence ID" value="NZ_CP076611.1"/>
</dbReference>
<feature type="transmembrane region" description="Helical" evidence="2">
    <location>
        <begin position="61"/>
        <end position="80"/>
    </location>
</feature>
<dbReference type="Proteomes" id="UP000266918">
    <property type="component" value="Chromosome"/>
</dbReference>
<reference evidence="3 4" key="1">
    <citation type="submission" date="2018-12" db="EMBL/GenBank/DDBJ databases">
        <authorList>
            <consortium name="Pathogen Informatics"/>
        </authorList>
    </citation>
    <scope>NUCLEOTIDE SEQUENCE [LARGE SCALE GENOMIC DNA]</scope>
    <source>
        <strain evidence="4">NCTC 10904</strain>
    </source>
</reference>
<dbReference type="EMBL" id="LR134002">
    <property type="protein sequence ID" value="VDY72460.1"/>
    <property type="molecule type" value="Genomic_DNA"/>
</dbReference>
<proteinExistence type="predicted"/>
<feature type="transmembrane region" description="Helical" evidence="2">
    <location>
        <begin position="20"/>
        <end position="41"/>
    </location>
</feature>
<organism evidence="3 4">
    <name type="scientific">Streptococcus sanguinis</name>
    <dbReference type="NCBI Taxonomy" id="1305"/>
    <lineage>
        <taxon>Bacteria</taxon>
        <taxon>Bacillati</taxon>
        <taxon>Bacillota</taxon>
        <taxon>Bacilli</taxon>
        <taxon>Lactobacillales</taxon>
        <taxon>Streptococcaceae</taxon>
        <taxon>Streptococcus</taxon>
    </lineage>
</organism>
<keyword evidence="2" id="KW-1133">Transmembrane helix</keyword>
<dbReference type="AlphaFoldDB" id="A0AAJ5NPS0"/>
<feature type="coiled-coil region" evidence="1">
    <location>
        <begin position="78"/>
        <end position="113"/>
    </location>
</feature>
<evidence type="ECO:0000313" key="3">
    <source>
        <dbReference type="EMBL" id="VDY72460.1"/>
    </source>
</evidence>
<evidence type="ECO:0000256" key="2">
    <source>
        <dbReference type="SAM" id="Phobius"/>
    </source>
</evidence>
<keyword evidence="1" id="KW-0175">Coiled coil</keyword>
<keyword evidence="2" id="KW-0812">Transmembrane</keyword>
<evidence type="ECO:0000256" key="1">
    <source>
        <dbReference type="SAM" id="Coils"/>
    </source>
</evidence>
<accession>A0AAJ5NPS0</accession>
<gene>
    <name evidence="3" type="ORF">NCTC10904_01756</name>
</gene>
<keyword evidence="2" id="KW-0472">Membrane</keyword>
<sequence>MRNTTNKQDDFKLTTWPVRLFTAFIFFFPIIVKMFRYFAYYGLIIPSEPWKLALNVVVENFSFYSTALTISFTVFVFVSNERNRYRDDRKEREKERERNVKEKEKELEQYKDHYRPSFVVDATKGIILIMREDTLYIENVKYYDSSDNTKNCISKVSLKSGDVVSKKIPRSFYITATTIIGEEILFGYLNGGIKIYKYLKSKGNALYPGIGNYSDISSSKDWGDYNNISVPTDSTLSEIFFYNTYEIREKIFLNTNKMKGIIDSRNFNELLNSLFELLSYEIEANTVELSSVYSVLQDVLDIVKYNTDCFDEIKKFDFRLEYILNKESYIINNSPTEIGYFDSLDDINNFFMMDFIDHIQRNLCLLKTEEKIDKSTEKFVLRDILAILLEVFDNTDIPSLGNILLINLKAVIFNNIHLKK</sequence>
<protein>
    <submittedName>
        <fullName evidence="3">Uncharacterized protein</fullName>
    </submittedName>
</protein>